<gene>
    <name evidence="3" type="ORF">HNP46_001050</name>
</gene>
<sequence length="212" mass="22726">MLRAALLCATALCTPLALAQVEVKPVQHAKVGAVLAVKISEDIAPGDYDRLFKGLLANPGKYARKVALLDSIGGSAAESIRMGRLLREAGFETLVPTNSVCQGSCVYLLAAGKRKTVRGYVGLHRPYYPAGDSAQSSGGYDARRYLREMNVPVELADTMQGIDPRSMRVLSPAELQRYGLSAATAQVSPRATASANDQRPDSPATGLQFYRR</sequence>
<dbReference type="SUPFAM" id="SSF52096">
    <property type="entry name" value="ClpP/crotonase"/>
    <property type="match status" value="1"/>
</dbReference>
<dbReference type="InterPro" id="IPR029045">
    <property type="entry name" value="ClpP/crotonase-like_dom_sf"/>
</dbReference>
<feature type="signal peptide" evidence="2">
    <location>
        <begin position="1"/>
        <end position="19"/>
    </location>
</feature>
<evidence type="ECO:0008006" key="5">
    <source>
        <dbReference type="Google" id="ProtNLM"/>
    </source>
</evidence>
<name>A0A7W7KG54_PSENT</name>
<comment type="caution">
    <text evidence="3">The sequence shown here is derived from an EMBL/GenBank/DDBJ whole genome shotgun (WGS) entry which is preliminary data.</text>
</comment>
<keyword evidence="2" id="KW-0732">Signal</keyword>
<evidence type="ECO:0000313" key="4">
    <source>
        <dbReference type="Proteomes" id="UP000566995"/>
    </source>
</evidence>
<evidence type="ECO:0000313" key="3">
    <source>
        <dbReference type="EMBL" id="MBB4862212.1"/>
    </source>
</evidence>
<reference evidence="3 4" key="1">
    <citation type="submission" date="2020-08" db="EMBL/GenBank/DDBJ databases">
        <title>Functional genomics of gut bacteria from endangered species of beetles.</title>
        <authorList>
            <person name="Carlos-Shanley C."/>
        </authorList>
    </citation>
    <scope>NUCLEOTIDE SEQUENCE [LARGE SCALE GENOMIC DNA]</scope>
    <source>
        <strain evidence="3 4">S00179</strain>
    </source>
</reference>
<evidence type="ECO:0000256" key="2">
    <source>
        <dbReference type="SAM" id="SignalP"/>
    </source>
</evidence>
<proteinExistence type="predicted"/>
<protein>
    <recommendedName>
        <fullName evidence="5">Periplasmic protein-like protein</fullName>
    </recommendedName>
</protein>
<dbReference type="Proteomes" id="UP000566995">
    <property type="component" value="Unassembled WGS sequence"/>
</dbReference>
<accession>A0A7W7KG54</accession>
<feature type="chain" id="PRO_5030897176" description="Periplasmic protein-like protein" evidence="2">
    <location>
        <begin position="20"/>
        <end position="212"/>
    </location>
</feature>
<dbReference type="AlphaFoldDB" id="A0A7W7KG54"/>
<evidence type="ECO:0000256" key="1">
    <source>
        <dbReference type="SAM" id="MobiDB-lite"/>
    </source>
</evidence>
<organism evidence="3 4">
    <name type="scientific">Pseudomonas nitroreducens</name>
    <dbReference type="NCBI Taxonomy" id="46680"/>
    <lineage>
        <taxon>Bacteria</taxon>
        <taxon>Pseudomonadati</taxon>
        <taxon>Pseudomonadota</taxon>
        <taxon>Gammaproteobacteria</taxon>
        <taxon>Pseudomonadales</taxon>
        <taxon>Pseudomonadaceae</taxon>
        <taxon>Pseudomonas</taxon>
    </lineage>
</organism>
<feature type="region of interest" description="Disordered" evidence="1">
    <location>
        <begin position="189"/>
        <end position="212"/>
    </location>
</feature>
<dbReference type="EMBL" id="JACHLI010000003">
    <property type="protein sequence ID" value="MBB4862212.1"/>
    <property type="molecule type" value="Genomic_DNA"/>
</dbReference>